<dbReference type="InterPro" id="IPR012908">
    <property type="entry name" value="PGAP1-ab_dom-like"/>
</dbReference>
<evidence type="ECO:0000259" key="13">
    <source>
        <dbReference type="Pfam" id="PF25140"/>
    </source>
</evidence>
<feature type="region of interest" description="Disordered" evidence="11">
    <location>
        <begin position="826"/>
        <end position="885"/>
    </location>
</feature>
<sequence length="1082" mass="123006">MKILSAIGFSVFQLFSFFFVIAYFFGILNNYFSDKNNYCIMTYMFEYPQFVRISVEENKEFPQYGLYAYSEGRFTERSRKMWFDGIPVLFLPGNSGSHMQVRSIASVALRKAISQEYDYHFDYFTINYNEELSGLYGGVLDSQTQFASACIKKILSLYKNNKYTKSVPTSIILIGHSMGGLIAKRLLAYPSTINVTSVAITLAAPLEAPVVNFDAIVNDYYILTELAWQREIHQHEEIKETKFLISIGSGPRDLLIPAGLTSSNDSYISALTTSIPGVWVSPDHVSIVWCKQLVMVINRFLFDIVDPLLEQVTENSLLIGAKARQYFEANRSMIINPRIKRNNVTMQADAFWYEDNRRIYQISRPEIDRTTHLMIRLVSFPQNRFVAVETVNVQDQDWIFGCNAKNVHNSYRYCKEAISLSELSRWTGSIPEFGKRKLATVNLHKLTDQRPDWTHVIVRVSPTNKPVTLNVDINDHASRQINVQLPSDYSFGKQMIITETEANSLYYELLLPDFGAIHQAYLLYVEPTASCQATSYHASAELHVPWAKNHEYYHYFTHLKKSPMKLRLYKSNPNILRGIESDEKVKITLLLDPQCTFSISISTSWYLRIAQLSRNYTPVLVPYVAAIILLVLRTNILKLKDNKDCISIHSALMSEGVKPYYAVVFGRLTTMVLMSVPLFAYIFVNASSQNMELQYFARSMLVLPAYMTALGILNVAALAVLAVMVFWSQLAHRLLFRIVWRGGPGLAERMASGLQKVPMLTSATLVCAVPLSCGAASLAAGAAFYAFLLSKMYEEYLEDYVYRLGSRLACRIFKMFISKKNTPKTEVNASVESTSENVNVRTNGDNNENINEIDTGETSEEARVSNKPEEPKDESDKKETKSNSDENLNNINFHMSLFFMWLIVTIVNVPALLTWAHNFKYSIILKPDTSYLIGIVMSACSAVIWQMNGPRKNLRNYDSVSTLLFSMAVLILALGPYTLFIVNYGIAFIFLVITVQQLYDIEEPVNEVNPDYLNDDVDEASSNLPGVNIADEDNENENEDDDFLLNDELNGEGPDDYDVCDENKMAYLLRSIREKFGFDEVN</sequence>
<keyword evidence="9 10" id="KW-0472">Membrane</keyword>
<protein>
    <recommendedName>
        <fullName evidence="10">GPI inositol-deacylase</fullName>
        <ecNumber evidence="10">3.1.-.-</ecNumber>
    </recommendedName>
</protein>
<evidence type="ECO:0000256" key="6">
    <source>
        <dbReference type="ARBA" id="ARBA00022824"/>
    </source>
</evidence>
<organism evidence="14 15">
    <name type="scientific">Bicyclus anynana</name>
    <name type="common">Squinting bush brown butterfly</name>
    <dbReference type="NCBI Taxonomy" id="110368"/>
    <lineage>
        <taxon>Eukaryota</taxon>
        <taxon>Metazoa</taxon>
        <taxon>Ecdysozoa</taxon>
        <taxon>Arthropoda</taxon>
        <taxon>Hexapoda</taxon>
        <taxon>Insecta</taxon>
        <taxon>Pterygota</taxon>
        <taxon>Neoptera</taxon>
        <taxon>Endopterygota</taxon>
        <taxon>Lepidoptera</taxon>
        <taxon>Glossata</taxon>
        <taxon>Ditrysia</taxon>
        <taxon>Papilionoidea</taxon>
        <taxon>Nymphalidae</taxon>
        <taxon>Satyrinae</taxon>
        <taxon>Satyrini</taxon>
        <taxon>Mycalesina</taxon>
        <taxon>Bicyclus</taxon>
    </lineage>
</organism>
<evidence type="ECO:0000313" key="15">
    <source>
        <dbReference type="RefSeq" id="XP_052740358.1"/>
    </source>
</evidence>
<feature type="transmembrane region" description="Helical" evidence="10">
    <location>
        <begin position="898"/>
        <end position="917"/>
    </location>
</feature>
<evidence type="ECO:0000256" key="2">
    <source>
        <dbReference type="ARBA" id="ARBA00006931"/>
    </source>
</evidence>
<dbReference type="InterPro" id="IPR029058">
    <property type="entry name" value="AB_hydrolase_fold"/>
</dbReference>
<evidence type="ECO:0000256" key="9">
    <source>
        <dbReference type="ARBA" id="ARBA00023136"/>
    </source>
</evidence>
<evidence type="ECO:0000259" key="12">
    <source>
        <dbReference type="Pfam" id="PF07819"/>
    </source>
</evidence>
<evidence type="ECO:0000256" key="11">
    <source>
        <dbReference type="SAM" id="MobiDB-lite"/>
    </source>
</evidence>
<keyword evidence="14" id="KW-1185">Reference proteome</keyword>
<feature type="transmembrane region" description="Helical" evidence="10">
    <location>
        <begin position="660"/>
        <end position="683"/>
    </location>
</feature>
<evidence type="ECO:0000256" key="4">
    <source>
        <dbReference type="ARBA" id="ARBA00022692"/>
    </source>
</evidence>
<comment type="similarity">
    <text evidence="2 10">Belongs to the GPI inositol-deacylase family.</text>
</comment>
<evidence type="ECO:0000256" key="8">
    <source>
        <dbReference type="ARBA" id="ARBA00022989"/>
    </source>
</evidence>
<keyword evidence="3 10" id="KW-0813">Transport</keyword>
<feature type="compositionally biased region" description="Basic and acidic residues" evidence="11">
    <location>
        <begin position="860"/>
        <end position="884"/>
    </location>
</feature>
<dbReference type="RefSeq" id="XP_052740358.1">
    <property type="nucleotide sequence ID" value="XM_052884398.1"/>
</dbReference>
<dbReference type="InterPro" id="IPR056824">
    <property type="entry name" value="PGAP1_TMD"/>
</dbReference>
<dbReference type="GeneID" id="112056503"/>
<dbReference type="Pfam" id="PF24660">
    <property type="entry name" value="PGAP1_3rd"/>
    <property type="match status" value="1"/>
</dbReference>
<evidence type="ECO:0000256" key="5">
    <source>
        <dbReference type="ARBA" id="ARBA00022801"/>
    </source>
</evidence>
<evidence type="ECO:0000256" key="3">
    <source>
        <dbReference type="ARBA" id="ARBA00022448"/>
    </source>
</evidence>
<dbReference type="EC" id="3.1.-.-" evidence="10"/>
<evidence type="ECO:0000313" key="14">
    <source>
        <dbReference type="Proteomes" id="UP001652582"/>
    </source>
</evidence>
<feature type="compositionally biased region" description="Polar residues" evidence="11">
    <location>
        <begin position="826"/>
        <end position="841"/>
    </location>
</feature>
<dbReference type="Proteomes" id="UP001652582">
    <property type="component" value="Chromosome 11"/>
</dbReference>
<feature type="compositionally biased region" description="Low complexity" evidence="11">
    <location>
        <begin position="842"/>
        <end position="853"/>
    </location>
</feature>
<dbReference type="Gene3D" id="3.40.50.1820">
    <property type="entry name" value="alpha/beta hydrolase"/>
    <property type="match status" value="1"/>
</dbReference>
<feature type="transmembrane region" description="Helical" evidence="10">
    <location>
        <begin position="703"/>
        <end position="727"/>
    </location>
</feature>
<keyword evidence="6 10" id="KW-0256">Endoplasmic reticulum</keyword>
<feature type="transmembrane region" description="Helical" evidence="10">
    <location>
        <begin position="759"/>
        <end position="788"/>
    </location>
</feature>
<feature type="domain" description="GPI inositol-deacylase PGAP1-like alpha/beta" evidence="12">
    <location>
        <begin position="83"/>
        <end position="303"/>
    </location>
</feature>
<comment type="subcellular location">
    <subcellularLocation>
        <location evidence="1">Endoplasmic reticulum membrane</location>
        <topology evidence="1">Multi-pass membrane protein</topology>
    </subcellularLocation>
</comment>
<feature type="transmembrane region" description="Helical" evidence="10">
    <location>
        <begin position="12"/>
        <end position="32"/>
    </location>
</feature>
<keyword evidence="4 10" id="KW-0812">Transmembrane</keyword>
<keyword evidence="5 10" id="KW-0378">Hydrolase</keyword>
<keyword evidence="8 10" id="KW-1133">Transmembrane helix</keyword>
<dbReference type="PANTHER" id="PTHR15495:SF7">
    <property type="entry name" value="GPI INOSITOL-DEACYLASE"/>
    <property type="match status" value="1"/>
</dbReference>
<comment type="function">
    <text evidence="10">Involved in inositol deacylation of GPI-anchored proteins which plays important roles in the quality control and ER-associated degradation of GPI-anchored proteins.</text>
</comment>
<dbReference type="Pfam" id="PF07819">
    <property type="entry name" value="PGAP1"/>
    <property type="match status" value="1"/>
</dbReference>
<evidence type="ECO:0000256" key="10">
    <source>
        <dbReference type="RuleBase" id="RU365011"/>
    </source>
</evidence>
<dbReference type="Pfam" id="PF25140">
    <property type="entry name" value="PGAP1_TMD"/>
    <property type="match status" value="1"/>
</dbReference>
<keyword evidence="7 10" id="KW-0653">Protein transport</keyword>
<dbReference type="InterPro" id="IPR039529">
    <property type="entry name" value="PGAP1/BST1"/>
</dbReference>
<accession>A0ABM3LMQ5</accession>
<gene>
    <name evidence="15" type="primary">LOC112056503</name>
</gene>
<name>A0ABM3LMQ5_BICAN</name>
<feature type="domain" description="GPI inositol-deacylase transmembrane" evidence="13">
    <location>
        <begin position="876"/>
        <end position="995"/>
    </location>
</feature>
<evidence type="ECO:0000256" key="7">
    <source>
        <dbReference type="ARBA" id="ARBA00022927"/>
    </source>
</evidence>
<feature type="transmembrane region" description="Helical" evidence="10">
    <location>
        <begin position="620"/>
        <end position="639"/>
    </location>
</feature>
<dbReference type="SUPFAM" id="SSF53474">
    <property type="entry name" value="alpha/beta-Hydrolases"/>
    <property type="match status" value="1"/>
</dbReference>
<evidence type="ECO:0000256" key="1">
    <source>
        <dbReference type="ARBA" id="ARBA00004477"/>
    </source>
</evidence>
<proteinExistence type="inferred from homology"/>
<feature type="transmembrane region" description="Helical" evidence="10">
    <location>
        <begin position="967"/>
        <end position="993"/>
    </location>
</feature>
<dbReference type="PANTHER" id="PTHR15495">
    <property type="entry name" value="NEGATIVE REGULATOR OF VESICLE FORMATION-RELATED"/>
    <property type="match status" value="1"/>
</dbReference>
<feature type="transmembrane region" description="Helical" evidence="10">
    <location>
        <begin position="929"/>
        <end position="947"/>
    </location>
</feature>
<reference evidence="15" key="1">
    <citation type="submission" date="2025-08" db="UniProtKB">
        <authorList>
            <consortium name="RefSeq"/>
        </authorList>
    </citation>
    <scope>IDENTIFICATION</scope>
</reference>